<dbReference type="InterPro" id="IPR057204">
    <property type="entry name" value="DUF7882"/>
</dbReference>
<name>A0A1X7PE45_9MICO</name>
<evidence type="ECO:0000313" key="3">
    <source>
        <dbReference type="Proteomes" id="UP000193711"/>
    </source>
</evidence>
<dbReference type="Pfam" id="PF25355">
    <property type="entry name" value="DUF7882"/>
    <property type="match status" value="1"/>
</dbReference>
<dbReference type="OrthoDB" id="5123855at2"/>
<organism evidence="2 3">
    <name type="scientific">Rathayibacter oskolensis</name>
    <dbReference type="NCBI Taxonomy" id="1891671"/>
    <lineage>
        <taxon>Bacteria</taxon>
        <taxon>Bacillati</taxon>
        <taxon>Actinomycetota</taxon>
        <taxon>Actinomycetes</taxon>
        <taxon>Micrococcales</taxon>
        <taxon>Microbacteriaceae</taxon>
        <taxon>Rathayibacter</taxon>
    </lineage>
</organism>
<accession>A0A1X7PE45</accession>
<protein>
    <recommendedName>
        <fullName evidence="1">DUF7882 domain-containing protein</fullName>
    </recommendedName>
</protein>
<evidence type="ECO:0000259" key="1">
    <source>
        <dbReference type="Pfam" id="PF25355"/>
    </source>
</evidence>
<dbReference type="Proteomes" id="UP000193711">
    <property type="component" value="Unassembled WGS sequence"/>
</dbReference>
<dbReference type="RefSeq" id="WP_085477509.1">
    <property type="nucleotide sequence ID" value="NZ_FXBM01000003.1"/>
</dbReference>
<feature type="domain" description="DUF7882" evidence="1">
    <location>
        <begin position="1"/>
        <end position="96"/>
    </location>
</feature>
<gene>
    <name evidence="2" type="ORF">SAMN06295885_3086</name>
</gene>
<dbReference type="STRING" id="1891671.SAMN06295885_3086"/>
<sequence length="103" mass="11431">MGVLYYPGGVEAPFEDRVLAHLEIVITAKLRRDESFAFSWSQNQELGGGRMKIWLHPSVPISYRFHGGRQPSINRDWVEAMMIAASSPVGLQLVPEPGGPRAV</sequence>
<dbReference type="EMBL" id="FXBM01000003">
    <property type="protein sequence ID" value="SMH48654.1"/>
    <property type="molecule type" value="Genomic_DNA"/>
</dbReference>
<proteinExistence type="predicted"/>
<reference evidence="3" key="1">
    <citation type="submission" date="2017-04" db="EMBL/GenBank/DDBJ databases">
        <authorList>
            <person name="Varghese N."/>
            <person name="Submissions S."/>
        </authorList>
    </citation>
    <scope>NUCLEOTIDE SEQUENCE [LARGE SCALE GENOMIC DNA]</scope>
    <source>
        <strain evidence="3">VKM Ac-2121</strain>
    </source>
</reference>
<evidence type="ECO:0000313" key="2">
    <source>
        <dbReference type="EMBL" id="SMH48654.1"/>
    </source>
</evidence>
<dbReference type="AlphaFoldDB" id="A0A1X7PE45"/>
<keyword evidence="3" id="KW-1185">Reference proteome</keyword>